<dbReference type="EMBL" id="PKQI01000001">
    <property type="protein sequence ID" value="NNV19610.1"/>
    <property type="molecule type" value="Genomic_DNA"/>
</dbReference>
<evidence type="ECO:0000256" key="3">
    <source>
        <dbReference type="ARBA" id="ARBA00023163"/>
    </source>
</evidence>
<evidence type="ECO:0000313" key="6">
    <source>
        <dbReference type="Proteomes" id="UP000526233"/>
    </source>
</evidence>
<protein>
    <submittedName>
        <fullName evidence="5">AraC family transcriptional regulator</fullName>
    </submittedName>
</protein>
<dbReference type="InterPro" id="IPR018062">
    <property type="entry name" value="HTH_AraC-typ_CS"/>
</dbReference>
<keyword evidence="2" id="KW-0238">DNA-binding</keyword>
<keyword evidence="1" id="KW-0805">Transcription regulation</keyword>
<dbReference type="InterPro" id="IPR020449">
    <property type="entry name" value="Tscrpt_reg_AraC-type_HTH"/>
</dbReference>
<comment type="caution">
    <text evidence="5">The sequence shown here is derived from an EMBL/GenBank/DDBJ whole genome shotgun (WGS) entry which is preliminary data.</text>
</comment>
<organism evidence="5 6">
    <name type="scientific">Brucella pseudogrignonensis</name>
    <dbReference type="NCBI Taxonomy" id="419475"/>
    <lineage>
        <taxon>Bacteria</taxon>
        <taxon>Pseudomonadati</taxon>
        <taxon>Pseudomonadota</taxon>
        <taxon>Alphaproteobacteria</taxon>
        <taxon>Hyphomicrobiales</taxon>
        <taxon>Brucellaceae</taxon>
        <taxon>Brucella/Ochrobactrum group</taxon>
        <taxon>Brucella</taxon>
    </lineage>
</organism>
<dbReference type="Pfam" id="PF12833">
    <property type="entry name" value="HTH_18"/>
    <property type="match status" value="1"/>
</dbReference>
<dbReference type="PROSITE" id="PS01124">
    <property type="entry name" value="HTH_ARAC_FAMILY_2"/>
    <property type="match status" value="1"/>
</dbReference>
<dbReference type="GO" id="GO:0043565">
    <property type="term" value="F:sequence-specific DNA binding"/>
    <property type="evidence" value="ECO:0007669"/>
    <property type="project" value="InterPro"/>
</dbReference>
<dbReference type="InterPro" id="IPR050204">
    <property type="entry name" value="AraC_XylS_family_regulators"/>
</dbReference>
<dbReference type="AlphaFoldDB" id="A0A7Y3T3T6"/>
<sequence>MSRHTSASNQYMEYIRPKEDTTVYSSVLNQGMVTATRITRSAPNFGFVDQHVTEDAFMLSVQLKDYHGDLWVDGKKVDFPASHKGNFTLYDYNRIWQADLKSAFDCVNFYLPRSALVALEEDFGSRKVENFNVLPGADIADNTIRGLTEALLPALENPAQASRLFVDHVGLALAMHMAATYGTAELRAPAPTGGLAPWQLKRAMAIMDSKLDGDIPIAVIAQFCGLSPSYFTRAFKISTGMPPHKWLLKRKVEKATNLLRTTRMSLSEIAVDCGFVDQSHFTRVFSKAIGAAPGQWRKSINS</sequence>
<keyword evidence="3" id="KW-0804">Transcription</keyword>
<proteinExistence type="predicted"/>
<evidence type="ECO:0000256" key="1">
    <source>
        <dbReference type="ARBA" id="ARBA00023015"/>
    </source>
</evidence>
<dbReference type="Proteomes" id="UP000526233">
    <property type="component" value="Unassembled WGS sequence"/>
</dbReference>
<feature type="domain" description="HTH araC/xylS-type" evidence="4">
    <location>
        <begin position="201"/>
        <end position="299"/>
    </location>
</feature>
<dbReference type="PANTHER" id="PTHR46796">
    <property type="entry name" value="HTH-TYPE TRANSCRIPTIONAL ACTIVATOR RHAS-RELATED"/>
    <property type="match status" value="1"/>
</dbReference>
<reference evidence="5 6" key="1">
    <citation type="submission" date="2018-11" db="EMBL/GenBank/DDBJ databases">
        <title>Genome sequencing and analysis.</title>
        <authorList>
            <person name="Huang Y.-T."/>
        </authorList>
    </citation>
    <scope>NUCLEOTIDE SEQUENCE [LARGE SCALE GENOMIC DNA]</scope>
    <source>
        <strain evidence="5 6">SHIN</strain>
    </source>
</reference>
<dbReference type="RefSeq" id="WP_007879052.1">
    <property type="nucleotide sequence ID" value="NZ_CAXURC020000002.1"/>
</dbReference>
<gene>
    <name evidence="5" type="ORF">EHE22_04090</name>
</gene>
<name>A0A7Y3T3T6_9HYPH</name>
<evidence type="ECO:0000313" key="5">
    <source>
        <dbReference type="EMBL" id="NNV19610.1"/>
    </source>
</evidence>
<dbReference type="Gene3D" id="1.10.10.60">
    <property type="entry name" value="Homeodomain-like"/>
    <property type="match status" value="2"/>
</dbReference>
<dbReference type="PROSITE" id="PS00041">
    <property type="entry name" value="HTH_ARAC_FAMILY_1"/>
    <property type="match status" value="1"/>
</dbReference>
<accession>A0A7Y3T3T6</accession>
<dbReference type="InterPro" id="IPR009057">
    <property type="entry name" value="Homeodomain-like_sf"/>
</dbReference>
<evidence type="ECO:0000259" key="4">
    <source>
        <dbReference type="PROSITE" id="PS01124"/>
    </source>
</evidence>
<dbReference type="GO" id="GO:0003700">
    <property type="term" value="F:DNA-binding transcription factor activity"/>
    <property type="evidence" value="ECO:0007669"/>
    <property type="project" value="InterPro"/>
</dbReference>
<dbReference type="InterPro" id="IPR018060">
    <property type="entry name" value="HTH_AraC"/>
</dbReference>
<dbReference type="SUPFAM" id="SSF46689">
    <property type="entry name" value="Homeodomain-like"/>
    <property type="match status" value="2"/>
</dbReference>
<dbReference type="SMART" id="SM00342">
    <property type="entry name" value="HTH_ARAC"/>
    <property type="match status" value="1"/>
</dbReference>
<dbReference type="PANTHER" id="PTHR46796:SF14">
    <property type="entry name" value="TRANSCRIPTIONAL REGULATORY PROTEIN"/>
    <property type="match status" value="1"/>
</dbReference>
<dbReference type="PRINTS" id="PR00032">
    <property type="entry name" value="HTHARAC"/>
</dbReference>
<evidence type="ECO:0000256" key="2">
    <source>
        <dbReference type="ARBA" id="ARBA00023125"/>
    </source>
</evidence>